<proteinExistence type="predicted"/>
<feature type="compositionally biased region" description="Polar residues" evidence="1">
    <location>
        <begin position="47"/>
        <end position="76"/>
    </location>
</feature>
<keyword evidence="3" id="KW-1185">Reference proteome</keyword>
<dbReference type="OrthoDB" id="6336681at2"/>
<dbReference type="RefSeq" id="WP_139756918.1">
    <property type="nucleotide sequence ID" value="NZ_CP039852.1"/>
</dbReference>
<feature type="compositionally biased region" description="Polar residues" evidence="1">
    <location>
        <begin position="30"/>
        <end position="39"/>
    </location>
</feature>
<dbReference type="AlphaFoldDB" id="A0A5B7YEQ9"/>
<feature type="region of interest" description="Disordered" evidence="1">
    <location>
        <begin position="30"/>
        <end position="83"/>
    </location>
</feature>
<accession>A0A5B7YEQ9</accession>
<dbReference type="KEGG" id="salk:FBQ74_12160"/>
<name>A0A5B7YEQ9_9ALTE</name>
<sequence length="152" mass="16756">MSHLTQAQIAALQQMGICVWINADERVLTETTTKDSSGTAKPPSPASPKTDSTGSINRVSQLRESLTGKTPAQSESVEPAVIPLTQKQRSQHTKFIDDVDQAWALCYPEKSSPQWVIGKVLRVTETTIELPCEPGQLTATQKAALWEKLWRQ</sequence>
<dbReference type="Proteomes" id="UP000304912">
    <property type="component" value="Chromosome"/>
</dbReference>
<evidence type="ECO:0000313" key="3">
    <source>
        <dbReference type="Proteomes" id="UP000304912"/>
    </source>
</evidence>
<organism evidence="2 3">
    <name type="scientific">Salinimonas iocasae</name>
    <dbReference type="NCBI Taxonomy" id="2572577"/>
    <lineage>
        <taxon>Bacteria</taxon>
        <taxon>Pseudomonadati</taxon>
        <taxon>Pseudomonadota</taxon>
        <taxon>Gammaproteobacteria</taxon>
        <taxon>Alteromonadales</taxon>
        <taxon>Alteromonadaceae</taxon>
        <taxon>Alteromonas/Salinimonas group</taxon>
        <taxon>Salinimonas</taxon>
    </lineage>
</organism>
<dbReference type="EMBL" id="CP039852">
    <property type="protein sequence ID" value="QCZ94177.1"/>
    <property type="molecule type" value="Genomic_DNA"/>
</dbReference>
<gene>
    <name evidence="2" type="ORF">FBQ74_12160</name>
</gene>
<evidence type="ECO:0000256" key="1">
    <source>
        <dbReference type="SAM" id="MobiDB-lite"/>
    </source>
</evidence>
<evidence type="ECO:0000313" key="2">
    <source>
        <dbReference type="EMBL" id="QCZ94177.1"/>
    </source>
</evidence>
<protein>
    <submittedName>
        <fullName evidence="2">Uncharacterized protein</fullName>
    </submittedName>
</protein>
<reference evidence="2 3" key="1">
    <citation type="submission" date="2019-04" db="EMBL/GenBank/DDBJ databases">
        <title>Salinimonas iocasae sp. nov., a halophilic bacterium isolated from the outer tube casing of tubeworms in Okinawa Trough.</title>
        <authorList>
            <person name="Zhang H."/>
            <person name="Wang H."/>
            <person name="Li C."/>
        </authorList>
    </citation>
    <scope>NUCLEOTIDE SEQUENCE [LARGE SCALE GENOMIC DNA]</scope>
    <source>
        <strain evidence="2 3">KX18D6</strain>
    </source>
</reference>